<accession>A0ABD3TQZ7</accession>
<dbReference type="EMBL" id="JBJXBP010000003">
    <property type="protein sequence ID" value="KAL3839534.1"/>
    <property type="molecule type" value="Genomic_DNA"/>
</dbReference>
<keyword evidence="2" id="KW-1185">Reference proteome</keyword>
<comment type="caution">
    <text evidence="1">The sequence shown here is derived from an EMBL/GenBank/DDBJ whole genome shotgun (WGS) entry which is preliminary data.</text>
</comment>
<reference evidence="1 2" key="1">
    <citation type="submission" date="2024-12" db="EMBL/GenBank/DDBJ databases">
        <title>The unique morphological basis and parallel evolutionary history of personate flowers in Penstemon.</title>
        <authorList>
            <person name="Depatie T.H."/>
            <person name="Wessinger C.A."/>
        </authorList>
    </citation>
    <scope>NUCLEOTIDE SEQUENCE [LARGE SCALE GENOMIC DNA]</scope>
    <source>
        <strain evidence="1">WTNN_2</strain>
        <tissue evidence="1">Leaf</tissue>
    </source>
</reference>
<dbReference type="AlphaFoldDB" id="A0ABD3TQZ7"/>
<sequence length="188" mass="20988">MKGMVIKNEVDLVPTDFYRQPEILKHPDLTFQTCRYNYEAPCCCLYSLILGTAVIKQRPRSGPILRWRSPGSRNGRGGKCLLLLAPTRLSSRVGELLTDGGSGGALDRFECLLECNSTTGGSVFTLPGHGIATETSLQWKCSFAWMGIELKVNRVPEDLYLAIRSVASSSDHFMNVRPVDNLTIRWHR</sequence>
<name>A0ABD3TQZ7_9LAMI</name>
<protein>
    <submittedName>
        <fullName evidence="1">Uncharacterized protein</fullName>
    </submittedName>
</protein>
<proteinExistence type="predicted"/>
<organism evidence="1 2">
    <name type="scientific">Penstemon smallii</name>
    <dbReference type="NCBI Taxonomy" id="265156"/>
    <lineage>
        <taxon>Eukaryota</taxon>
        <taxon>Viridiplantae</taxon>
        <taxon>Streptophyta</taxon>
        <taxon>Embryophyta</taxon>
        <taxon>Tracheophyta</taxon>
        <taxon>Spermatophyta</taxon>
        <taxon>Magnoliopsida</taxon>
        <taxon>eudicotyledons</taxon>
        <taxon>Gunneridae</taxon>
        <taxon>Pentapetalae</taxon>
        <taxon>asterids</taxon>
        <taxon>lamiids</taxon>
        <taxon>Lamiales</taxon>
        <taxon>Plantaginaceae</taxon>
        <taxon>Cheloneae</taxon>
        <taxon>Penstemon</taxon>
    </lineage>
</organism>
<evidence type="ECO:0000313" key="2">
    <source>
        <dbReference type="Proteomes" id="UP001634393"/>
    </source>
</evidence>
<evidence type="ECO:0000313" key="1">
    <source>
        <dbReference type="EMBL" id="KAL3839534.1"/>
    </source>
</evidence>
<dbReference type="Proteomes" id="UP001634393">
    <property type="component" value="Unassembled WGS sequence"/>
</dbReference>
<gene>
    <name evidence="1" type="ORF">ACJIZ3_024125</name>
</gene>